<dbReference type="EMBL" id="JAIPUX010000439">
    <property type="protein sequence ID" value="KAH0627892.1"/>
    <property type="molecule type" value="Genomic_DNA"/>
</dbReference>
<dbReference type="PANTHER" id="PTHR14492:SF4">
    <property type="entry name" value="CILIOGENESIS AND PLANAR POLARITY EFFECTOR 1"/>
    <property type="match status" value="1"/>
</dbReference>
<evidence type="ECO:0008006" key="5">
    <source>
        <dbReference type="Google" id="ProtNLM"/>
    </source>
</evidence>
<feature type="coiled-coil region" evidence="1">
    <location>
        <begin position="2292"/>
        <end position="2326"/>
    </location>
</feature>
<keyword evidence="4" id="KW-1185">Reference proteome</keyword>
<proteinExistence type="predicted"/>
<evidence type="ECO:0000313" key="3">
    <source>
        <dbReference type="EMBL" id="KAH0627892.1"/>
    </source>
</evidence>
<dbReference type="InterPro" id="IPR028236">
    <property type="entry name" value="CPLANE1"/>
</dbReference>
<name>A0ABQ7TEH3_PHRPL</name>
<dbReference type="PANTHER" id="PTHR14492">
    <property type="entry name" value="JBTS17"/>
    <property type="match status" value="1"/>
</dbReference>
<evidence type="ECO:0000256" key="1">
    <source>
        <dbReference type="SAM" id="Coils"/>
    </source>
</evidence>
<gene>
    <name evidence="3" type="ORF">JD844_008445</name>
</gene>
<feature type="region of interest" description="Disordered" evidence="2">
    <location>
        <begin position="1701"/>
        <end position="1729"/>
    </location>
</feature>
<protein>
    <recommendedName>
        <fullName evidence="5">Ciliogenesis and planar polarity effector 1</fullName>
    </recommendedName>
</protein>
<feature type="compositionally biased region" description="Polar residues" evidence="2">
    <location>
        <begin position="1631"/>
        <end position="1647"/>
    </location>
</feature>
<reference evidence="3 4" key="1">
    <citation type="journal article" date="2022" name="Gigascience">
        <title>A chromosome-level genome assembly and annotation of the desert horned lizard, Phrynosoma platyrhinos, provides insight into chromosomal rearrangements among reptiles.</title>
        <authorList>
            <person name="Koochekian N."/>
            <person name="Ascanio A."/>
            <person name="Farleigh K."/>
            <person name="Card D.C."/>
            <person name="Schield D.R."/>
            <person name="Castoe T.A."/>
            <person name="Jezkova T."/>
        </authorList>
    </citation>
    <scope>NUCLEOTIDE SEQUENCE [LARGE SCALE GENOMIC DNA]</scope>
    <source>
        <strain evidence="3">NK-2021</strain>
    </source>
</reference>
<sequence>MTCLGELLTLVTYGCSVEFGPAEFIPLHPLIMYRSHDSLLQDSNHSCDSSASERDLMRQRFSITSHPSLPYLIASDGYIITVLRFSDSFSPSAYMRSLLLDSSQRLEKLHYTLISSKEYNEESQDDNLIHSQSFISKKGQKVDTSIYDKGRLEFATMFDTIHAVDECNGEKDDQSLELDYIQKNLIAAWRVGISRSIQERDKLLSFTIRCIAHFFSILQYAKLSFVHFDNPVKNLPWIQCVLKCFQQFLTVLIWDSKHRQTLGHLMKFTLQTLKLMLAEPQDHMFFSNLLGGFSLLKMVSHCLNGKNTPQYAILPTELAMNNMVALDSIVESLFQTMDWSNHQNFCALDSILNLPLPAVNLRNNPEKRLIIMWRLLYKHVLWYWAQFNRKEQNSIKPITEMQMTNERPMIEALATHIQAILQSSGEKLEHKLSLSSVTGEEQFLTGSYEESIEAWEKAIQETKIKGGKKMPFLQTRYYLAILYCHLYHYSLSEAQGLCDHLVNELLKRSQISVTERNDTSDTEWMVRDIHTEAALAVVQSLARFMAAYFTNEPLYILPPHCVDILPPLHIKPDRFVRVVPLKHSIVTAAVRDLGLSCVWTVEYALDLLLVGGLIPESVWLAHKLGDWKMAVSIGVSYDLYCQSNNGFPRSEKAELYLPLYLTPTQIFQEKLQSFLGQSINSETSNNQDPKYKQLTDSIEEEDARILFSSVEEILKAAVMAEADILSGTFQHLVDFAKDLSKRKDKTNDILEEETIPFEDQEQQIDIIAIDARDNGPGQETQMDDSPIFIDSSKTGVEECKRIEFNACVIENSLSALEWACRMLPFARFMNIEELVQDMILSLTGELPPIKKVAEILVKVFPNPEDVRVPLRDKYNALHQRLRHCIVKGPNSEEMMSVVIQAAHKVNVTTLKRVMRNIGPPQRNIWEPPEMETQDPGVCCCDRFSLGTSLSRSTVSDVENSLAYNDAETADSFSESLQIDDIRKHILFQMEEGCKVAGVVVKKARGGIWRKEIEKKEDLAQESEVEGANVGRQNNHHPRLQFPSLFQEDSWLAWELHSHSGELTGCNKNAEKLEDISVKGRSKIKENSKDLSTNPVLPVVGEWEFERDDDEYIKFLELFLTYILEKDLISNRDSSVPFLVSFSALLREQELNSFLFDVHTTVKRRQIRIKGKNVFRAGSCYSLVFEPTNSKLVSLCEKKKKDSKKQTLPVPIQQPIEFYNHDSVIRPATRIGLFGRSQQLINGVHVSSKKIHLTPTLTQHSPEQTSVPQRTPVHKYIYKAIKMNDDVQREEPTPEMKFKFKNVAHLLEWMIRWSDKRLLYDPITTVPYHDCRPMMHVKTSTSAILASMWLLEEYYSSRSEDRSICIWKAHIQSSSTHSAAIKSKLKKESSVDTGYSPSVETPAVIQDGHAYGDPCESAPGTLPERHSEKKENHFKDLSETYDLEIEGKYVDAHLTESVRNVVDMTFENEDLDEPQSGQGKERQGIALLDNLKHQVSGTARGRLQLLSQLVGQPLFAILQELSISDIEYTQEEPLMETLEQNFTKMESTLSDYQPSFTAVSSTLSNEPVVQEKEETAAKESTVQPLSTSDAVRQMLQDEMFKLVQLQQINFMSLMQVVGSSFASLPNLSQQTHQTQSFQLGRSQASNAGGTDIESSPHRHPADGFPKTEMPPLENHWTVHMENTGTHGKNDLCNQNHNETILNPPHIGDSSHLPESQSNGARLIPPFQSLHPQVPARPLPLLSISLNDDKKPKLIPMAKPVNSTDEFPLLKLNPNYEFQPFNICSIKTPKTFIDRHVQQRQFWGPPPFVKSPQGLSALEHKNGLPTHLNLNSYDLEGITQAQEQKNNWAGLMSKTSRHLYLNEDERKENMSHSQKFHVRLRAEKPVTDNEIPVPKTYENFAQFPLLYLKSCSQTKHPSVPVKITGKDTDSRDLCQAKLPLLYAKLPPLIKFQTPKLIPLQDLIAFQQSRQTVHISHVKCKDHPEKIQLLKADITTHEARQDKNNEKRSTMDWELGKKALGNQADFSYDLNDGNILLNPETVISSAGLHYLASVRKTGTDLQETGTNTDTVLKSHQNIQTNLEEVVDESSKNQPIIFASVSTSVTGLQPPEETQSASEEVPFELSKKEEITRVSPSVKDVLPFCVPQTLPPEHALNLTVSAEGTKQTLPFSSDMTGQKYINVIDIEDGDFMKNLPDISESAPKQITRQAMKAEFPTSAELHHMAASVTNLIPPNEFDREGDTLHTESVQIPPETIETDVLSDPLTVDLLHEDFSTTYSRRLSTRKISKEHISSKLQEMDRQLLTLQNVAERMEKEFRNTELVVEAVEEVGLVTDPRNNGISFFAPDVKVSKEEYYSTRVIVEDFTEEEDGLETKSQTSYLALQTPSVSSSVSAANLLRLYSEAKDSL</sequence>
<feature type="region of interest" description="Disordered" evidence="2">
    <location>
        <begin position="1631"/>
        <end position="1659"/>
    </location>
</feature>
<accession>A0ABQ7TEH3</accession>
<comment type="caution">
    <text evidence="3">The sequence shown here is derived from an EMBL/GenBank/DDBJ whole genome shotgun (WGS) entry which is preliminary data.</text>
</comment>
<evidence type="ECO:0000256" key="2">
    <source>
        <dbReference type="SAM" id="MobiDB-lite"/>
    </source>
</evidence>
<keyword evidence="1" id="KW-0175">Coiled coil</keyword>
<evidence type="ECO:0000313" key="4">
    <source>
        <dbReference type="Proteomes" id="UP000826234"/>
    </source>
</evidence>
<dbReference type="Proteomes" id="UP000826234">
    <property type="component" value="Unassembled WGS sequence"/>
</dbReference>
<organism evidence="3 4">
    <name type="scientific">Phrynosoma platyrhinos</name>
    <name type="common">Desert horned lizard</name>
    <dbReference type="NCBI Taxonomy" id="52577"/>
    <lineage>
        <taxon>Eukaryota</taxon>
        <taxon>Metazoa</taxon>
        <taxon>Chordata</taxon>
        <taxon>Craniata</taxon>
        <taxon>Vertebrata</taxon>
        <taxon>Euteleostomi</taxon>
        <taxon>Lepidosauria</taxon>
        <taxon>Squamata</taxon>
        <taxon>Bifurcata</taxon>
        <taxon>Unidentata</taxon>
        <taxon>Episquamata</taxon>
        <taxon>Toxicofera</taxon>
        <taxon>Iguania</taxon>
        <taxon>Phrynosomatidae</taxon>
        <taxon>Phrynosomatinae</taxon>
        <taxon>Phrynosoma</taxon>
    </lineage>
</organism>